<protein>
    <submittedName>
        <fullName evidence="4">EamA family transporter</fullName>
    </submittedName>
</protein>
<dbReference type="InterPro" id="IPR037185">
    <property type="entry name" value="EmrE-like"/>
</dbReference>
<feature type="transmembrane region" description="Helical" evidence="2">
    <location>
        <begin position="29"/>
        <end position="47"/>
    </location>
</feature>
<keyword evidence="2" id="KW-0812">Transmembrane</keyword>
<evidence type="ECO:0000256" key="2">
    <source>
        <dbReference type="SAM" id="Phobius"/>
    </source>
</evidence>
<dbReference type="Proteomes" id="UP001500218">
    <property type="component" value="Unassembled WGS sequence"/>
</dbReference>
<sequence>MVAAVLGAAVLHAAWNALAKAIPDRRIASALIGAASVPVALVGIGLLPGPAAAAWPYLVVSGVLQTAYLLLIISAYRHGDFGTIYPLARGTSPLLVTVVSVTLLGDRLTFLELTGVAVVSVALCGLVFARGRPAAGSWRGPAMAVATGVMIAAYTVVDGVGVRLSGAPLAYAAWLFLLHGTLVFAVCAVLYGRGFAAGLVRSWRPGVLGGLLSLAAYGIVLWAQSRSPLALVSAMRETSVLFAVGIGAVVFAEKVTARAVAATVLAVAGIALMKLGA</sequence>
<evidence type="ECO:0000256" key="1">
    <source>
        <dbReference type="ARBA" id="ARBA00007362"/>
    </source>
</evidence>
<dbReference type="SUPFAM" id="SSF103481">
    <property type="entry name" value="Multidrug resistance efflux transporter EmrE"/>
    <property type="match status" value="2"/>
</dbReference>
<accession>A0ABP4YX44</accession>
<proteinExistence type="inferred from homology"/>
<feature type="transmembrane region" description="Helical" evidence="2">
    <location>
        <begin position="108"/>
        <end position="128"/>
    </location>
</feature>
<evidence type="ECO:0000259" key="3">
    <source>
        <dbReference type="Pfam" id="PF00892"/>
    </source>
</evidence>
<feature type="transmembrane region" description="Helical" evidence="2">
    <location>
        <begin position="203"/>
        <end position="223"/>
    </location>
</feature>
<reference evidence="5" key="1">
    <citation type="journal article" date="2019" name="Int. J. Syst. Evol. Microbiol.">
        <title>The Global Catalogue of Microorganisms (GCM) 10K type strain sequencing project: providing services to taxonomists for standard genome sequencing and annotation.</title>
        <authorList>
            <consortium name="The Broad Institute Genomics Platform"/>
            <consortium name="The Broad Institute Genome Sequencing Center for Infectious Disease"/>
            <person name="Wu L."/>
            <person name="Ma J."/>
        </authorList>
    </citation>
    <scope>NUCLEOTIDE SEQUENCE [LARGE SCALE GENOMIC DNA]</scope>
    <source>
        <strain evidence="5">JCM 13250</strain>
    </source>
</reference>
<dbReference type="RefSeq" id="WP_344138180.1">
    <property type="nucleotide sequence ID" value="NZ_BAAALT010000236.1"/>
</dbReference>
<evidence type="ECO:0000313" key="5">
    <source>
        <dbReference type="Proteomes" id="UP001500218"/>
    </source>
</evidence>
<feature type="transmembrane region" description="Helical" evidence="2">
    <location>
        <begin position="169"/>
        <end position="191"/>
    </location>
</feature>
<feature type="transmembrane region" description="Helical" evidence="2">
    <location>
        <begin position="54"/>
        <end position="76"/>
    </location>
</feature>
<evidence type="ECO:0000313" key="4">
    <source>
        <dbReference type="EMBL" id="GAA1827099.1"/>
    </source>
</evidence>
<dbReference type="Pfam" id="PF00892">
    <property type="entry name" value="EamA"/>
    <property type="match status" value="1"/>
</dbReference>
<gene>
    <name evidence="4" type="ORF">GCM10009682_53080</name>
</gene>
<dbReference type="InterPro" id="IPR000620">
    <property type="entry name" value="EamA_dom"/>
</dbReference>
<organism evidence="4 5">
    <name type="scientific">Luedemannella flava</name>
    <dbReference type="NCBI Taxonomy" id="349316"/>
    <lineage>
        <taxon>Bacteria</taxon>
        <taxon>Bacillati</taxon>
        <taxon>Actinomycetota</taxon>
        <taxon>Actinomycetes</taxon>
        <taxon>Micromonosporales</taxon>
        <taxon>Micromonosporaceae</taxon>
        <taxon>Luedemannella</taxon>
    </lineage>
</organism>
<feature type="domain" description="EamA" evidence="3">
    <location>
        <begin position="140"/>
        <end position="273"/>
    </location>
</feature>
<feature type="transmembrane region" description="Helical" evidence="2">
    <location>
        <begin position="229"/>
        <end position="252"/>
    </location>
</feature>
<comment type="similarity">
    <text evidence="1">Belongs to the EamA transporter family.</text>
</comment>
<feature type="transmembrane region" description="Helical" evidence="2">
    <location>
        <begin position="140"/>
        <end position="157"/>
    </location>
</feature>
<dbReference type="EMBL" id="BAAALT010000236">
    <property type="protein sequence ID" value="GAA1827099.1"/>
    <property type="molecule type" value="Genomic_DNA"/>
</dbReference>
<keyword evidence="2" id="KW-0472">Membrane</keyword>
<dbReference type="Gene3D" id="1.10.3730.20">
    <property type="match status" value="2"/>
</dbReference>
<comment type="caution">
    <text evidence="4">The sequence shown here is derived from an EMBL/GenBank/DDBJ whole genome shotgun (WGS) entry which is preliminary data.</text>
</comment>
<keyword evidence="5" id="KW-1185">Reference proteome</keyword>
<keyword evidence="2" id="KW-1133">Transmembrane helix</keyword>
<name>A0ABP4YX44_9ACTN</name>